<protein>
    <submittedName>
        <fullName evidence="1">Uncharacterized protein</fullName>
    </submittedName>
</protein>
<gene>
    <name evidence="1" type="ORF">LPJ66_006519</name>
</gene>
<dbReference type="EMBL" id="JANBPG010001043">
    <property type="protein sequence ID" value="KAJ1892141.1"/>
    <property type="molecule type" value="Genomic_DNA"/>
</dbReference>
<evidence type="ECO:0000313" key="1">
    <source>
        <dbReference type="EMBL" id="KAJ1892141.1"/>
    </source>
</evidence>
<sequence length="85" mass="8932">EPSVVSVALRPGVVATDMQEQIREQGKGAMVAGDLAKFVNLHTSGGLLAPERPAQVIAALALEADPKLSGGFFSWDSAEMAQYSF</sequence>
<reference evidence="1" key="1">
    <citation type="submission" date="2022-07" db="EMBL/GenBank/DDBJ databases">
        <title>Phylogenomic reconstructions and comparative analyses of Kickxellomycotina fungi.</title>
        <authorList>
            <person name="Reynolds N.K."/>
            <person name="Stajich J.E."/>
            <person name="Barry K."/>
            <person name="Grigoriev I.V."/>
            <person name="Crous P."/>
            <person name="Smith M.E."/>
        </authorList>
    </citation>
    <scope>NUCLEOTIDE SEQUENCE</scope>
    <source>
        <strain evidence="1">Benny 63K</strain>
    </source>
</reference>
<evidence type="ECO:0000313" key="2">
    <source>
        <dbReference type="Proteomes" id="UP001150581"/>
    </source>
</evidence>
<comment type="caution">
    <text evidence="1">The sequence shown here is derived from an EMBL/GenBank/DDBJ whole genome shotgun (WGS) entry which is preliminary data.</text>
</comment>
<feature type="non-terminal residue" evidence="1">
    <location>
        <position position="1"/>
    </location>
</feature>
<accession>A0ACC1IF82</accession>
<dbReference type="Proteomes" id="UP001150581">
    <property type="component" value="Unassembled WGS sequence"/>
</dbReference>
<keyword evidence="2" id="KW-1185">Reference proteome</keyword>
<name>A0ACC1IF82_9FUNG</name>
<proteinExistence type="predicted"/>
<organism evidence="1 2">
    <name type="scientific">Kickxella alabastrina</name>
    <dbReference type="NCBI Taxonomy" id="61397"/>
    <lineage>
        <taxon>Eukaryota</taxon>
        <taxon>Fungi</taxon>
        <taxon>Fungi incertae sedis</taxon>
        <taxon>Zoopagomycota</taxon>
        <taxon>Kickxellomycotina</taxon>
        <taxon>Kickxellomycetes</taxon>
        <taxon>Kickxellales</taxon>
        <taxon>Kickxellaceae</taxon>
        <taxon>Kickxella</taxon>
    </lineage>
</organism>